<dbReference type="Proteomes" id="UP000054047">
    <property type="component" value="Unassembled WGS sequence"/>
</dbReference>
<dbReference type="GO" id="GO:0005524">
    <property type="term" value="F:ATP binding"/>
    <property type="evidence" value="ECO:0007669"/>
    <property type="project" value="UniProtKB-KW"/>
</dbReference>
<dbReference type="Gene3D" id="1.10.510.10">
    <property type="entry name" value="Transferase(Phosphotransferase) domain 1"/>
    <property type="match status" value="1"/>
</dbReference>
<feature type="domain" description="Protein kinase" evidence="3">
    <location>
        <begin position="1"/>
        <end position="141"/>
    </location>
</feature>
<dbReference type="InterPro" id="IPR020635">
    <property type="entry name" value="Tyr_kinase_cat_dom"/>
</dbReference>
<accession>A0A0C2GDH3</accession>
<dbReference type="Pfam" id="PF07714">
    <property type="entry name" value="PK_Tyr_Ser-Thr"/>
    <property type="match status" value="1"/>
</dbReference>
<evidence type="ECO:0000313" key="4">
    <source>
        <dbReference type="EMBL" id="KIH59205.1"/>
    </source>
</evidence>
<dbReference type="PANTHER" id="PTHR24418">
    <property type="entry name" value="TYROSINE-PROTEIN KINASE"/>
    <property type="match status" value="1"/>
</dbReference>
<reference evidence="4 5" key="1">
    <citation type="submission" date="2013-12" db="EMBL/GenBank/DDBJ databases">
        <title>Draft genome of the parsitic nematode Ancylostoma duodenale.</title>
        <authorList>
            <person name="Mitreva M."/>
        </authorList>
    </citation>
    <scope>NUCLEOTIDE SEQUENCE [LARGE SCALE GENOMIC DNA]</scope>
    <source>
        <strain evidence="4 5">Zhejiang</strain>
    </source>
</reference>
<name>A0A0C2GDH3_9BILA</name>
<dbReference type="SUPFAM" id="SSF56112">
    <property type="entry name" value="Protein kinase-like (PK-like)"/>
    <property type="match status" value="1"/>
</dbReference>
<evidence type="ECO:0000256" key="2">
    <source>
        <dbReference type="ARBA" id="ARBA00022840"/>
    </source>
</evidence>
<organism evidence="4 5">
    <name type="scientific">Ancylostoma duodenale</name>
    <dbReference type="NCBI Taxonomy" id="51022"/>
    <lineage>
        <taxon>Eukaryota</taxon>
        <taxon>Metazoa</taxon>
        <taxon>Ecdysozoa</taxon>
        <taxon>Nematoda</taxon>
        <taxon>Chromadorea</taxon>
        <taxon>Rhabditida</taxon>
        <taxon>Rhabditina</taxon>
        <taxon>Rhabditomorpha</taxon>
        <taxon>Strongyloidea</taxon>
        <taxon>Ancylostomatidae</taxon>
        <taxon>Ancylostomatinae</taxon>
        <taxon>Ancylostoma</taxon>
    </lineage>
</organism>
<protein>
    <recommendedName>
        <fullName evidence="3">Protein kinase domain-containing protein</fullName>
    </recommendedName>
</protein>
<proteinExistence type="predicted"/>
<dbReference type="EMBL" id="KN732222">
    <property type="protein sequence ID" value="KIH59205.1"/>
    <property type="molecule type" value="Genomic_DNA"/>
</dbReference>
<dbReference type="OrthoDB" id="98077at2759"/>
<dbReference type="PROSITE" id="PS50011">
    <property type="entry name" value="PROTEIN_KINASE_DOM"/>
    <property type="match status" value="1"/>
</dbReference>
<evidence type="ECO:0000259" key="3">
    <source>
        <dbReference type="PROSITE" id="PS50011"/>
    </source>
</evidence>
<dbReference type="SMART" id="SM00219">
    <property type="entry name" value="TyrKc"/>
    <property type="match status" value="1"/>
</dbReference>
<evidence type="ECO:0000256" key="1">
    <source>
        <dbReference type="ARBA" id="ARBA00022741"/>
    </source>
</evidence>
<dbReference type="AlphaFoldDB" id="A0A0C2GDH3"/>
<dbReference type="InterPro" id="IPR001245">
    <property type="entry name" value="Ser-Thr/Tyr_kinase_cat_dom"/>
</dbReference>
<sequence length="198" mass="22086">MYTPIQGIVKVADFGLSVILEQGHTLCKTVIKEAPIRWFAPECCYKEPSFSKKTDVWAFGTVMFEVFSNGSKKDGQMIKPFIDVKDQAIIRAIRKAEMPDPPSGTPAKATNLLKKIWVLNPDERPSFNGIGKDLRGIIELLPKVEPAEMVVNQLKGVKRTVKLKDELFQTTADDSSQPTSAERFKSNSGIVPTCRLRC</sequence>
<dbReference type="InterPro" id="IPR000719">
    <property type="entry name" value="Prot_kinase_dom"/>
</dbReference>
<dbReference type="GO" id="GO:0004713">
    <property type="term" value="F:protein tyrosine kinase activity"/>
    <property type="evidence" value="ECO:0007669"/>
    <property type="project" value="InterPro"/>
</dbReference>
<gene>
    <name evidence="4" type="ORF">ANCDUO_10575</name>
</gene>
<evidence type="ECO:0000313" key="5">
    <source>
        <dbReference type="Proteomes" id="UP000054047"/>
    </source>
</evidence>
<keyword evidence="1" id="KW-0547">Nucleotide-binding</keyword>
<keyword evidence="5" id="KW-1185">Reference proteome</keyword>
<dbReference type="InterPro" id="IPR011009">
    <property type="entry name" value="Kinase-like_dom_sf"/>
</dbReference>
<keyword evidence="2" id="KW-0067">ATP-binding</keyword>
<dbReference type="InterPro" id="IPR050198">
    <property type="entry name" value="Non-receptor_tyrosine_kinases"/>
</dbReference>